<organism evidence="2 3">
    <name type="scientific">Mucuna pruriens</name>
    <name type="common">Velvet bean</name>
    <name type="synonym">Dolichos pruriens</name>
    <dbReference type="NCBI Taxonomy" id="157652"/>
    <lineage>
        <taxon>Eukaryota</taxon>
        <taxon>Viridiplantae</taxon>
        <taxon>Streptophyta</taxon>
        <taxon>Embryophyta</taxon>
        <taxon>Tracheophyta</taxon>
        <taxon>Spermatophyta</taxon>
        <taxon>Magnoliopsida</taxon>
        <taxon>eudicotyledons</taxon>
        <taxon>Gunneridae</taxon>
        <taxon>Pentapetalae</taxon>
        <taxon>rosids</taxon>
        <taxon>fabids</taxon>
        <taxon>Fabales</taxon>
        <taxon>Fabaceae</taxon>
        <taxon>Papilionoideae</taxon>
        <taxon>50 kb inversion clade</taxon>
        <taxon>NPAAA clade</taxon>
        <taxon>indigoferoid/millettioid clade</taxon>
        <taxon>Phaseoleae</taxon>
        <taxon>Mucuna</taxon>
    </lineage>
</organism>
<dbReference type="SUPFAM" id="SSF56672">
    <property type="entry name" value="DNA/RNA polymerases"/>
    <property type="match status" value="1"/>
</dbReference>
<dbReference type="InterPro" id="IPR053134">
    <property type="entry name" value="RNA-dir_DNA_polymerase"/>
</dbReference>
<dbReference type="PANTHER" id="PTHR24559">
    <property type="entry name" value="TRANSPOSON TY3-I GAG-POL POLYPROTEIN"/>
    <property type="match status" value="1"/>
</dbReference>
<dbReference type="InterPro" id="IPR043502">
    <property type="entry name" value="DNA/RNA_pol_sf"/>
</dbReference>
<reference evidence="2" key="1">
    <citation type="submission" date="2018-05" db="EMBL/GenBank/DDBJ databases">
        <title>Draft genome of Mucuna pruriens seed.</title>
        <authorList>
            <person name="Nnadi N.E."/>
            <person name="Vos R."/>
            <person name="Hasami M.H."/>
            <person name="Devisetty U.K."/>
            <person name="Aguiy J.C."/>
        </authorList>
    </citation>
    <scope>NUCLEOTIDE SEQUENCE [LARGE SCALE GENOMIC DNA]</scope>
    <source>
        <strain evidence="2">JCA_2017</strain>
    </source>
</reference>
<dbReference type="EMBL" id="QJKJ01003488">
    <property type="protein sequence ID" value="RDX98245.1"/>
    <property type="molecule type" value="Genomic_DNA"/>
</dbReference>
<dbReference type="Proteomes" id="UP000257109">
    <property type="component" value="Unassembled WGS sequence"/>
</dbReference>
<dbReference type="InterPro" id="IPR043128">
    <property type="entry name" value="Rev_trsase/Diguanyl_cyclase"/>
</dbReference>
<accession>A0A371H635</accession>
<dbReference type="Gene3D" id="3.30.70.270">
    <property type="match status" value="1"/>
</dbReference>
<feature type="region of interest" description="Disordered" evidence="1">
    <location>
        <begin position="100"/>
        <end position="152"/>
    </location>
</feature>
<protein>
    <submittedName>
        <fullName evidence="2">Uncharacterized protein</fullName>
    </submittedName>
</protein>
<name>A0A371H635_MUCPR</name>
<evidence type="ECO:0000256" key="1">
    <source>
        <dbReference type="SAM" id="MobiDB-lite"/>
    </source>
</evidence>
<evidence type="ECO:0000313" key="2">
    <source>
        <dbReference type="EMBL" id="RDX98245.1"/>
    </source>
</evidence>
<dbReference type="Gene3D" id="3.10.10.10">
    <property type="entry name" value="HIV Type 1 Reverse Transcriptase, subunit A, domain 1"/>
    <property type="match status" value="1"/>
</dbReference>
<comment type="caution">
    <text evidence="2">The sequence shown here is derived from an EMBL/GenBank/DDBJ whole genome shotgun (WGS) entry which is preliminary data.</text>
</comment>
<keyword evidence="3" id="KW-1185">Reference proteome</keyword>
<dbReference type="PANTHER" id="PTHR24559:SF437">
    <property type="entry name" value="RNA-DIRECTED DNA POLYMERASE HOMOLOG"/>
    <property type="match status" value="1"/>
</dbReference>
<gene>
    <name evidence="2" type="ORF">CR513_18855</name>
</gene>
<dbReference type="AlphaFoldDB" id="A0A371H635"/>
<feature type="non-terminal residue" evidence="2">
    <location>
        <position position="1"/>
    </location>
</feature>
<sequence>MTFNTKFGLYEWLVMPFGLANVPNTFMRLMNHVLRRLIDKPFHGEEACEQLISCALIIDGRNCVNVTRLRLVERKVTHNEVSNRLSFVYLGEREVLKPLSPREEKAEKAREKKGEKKKEEIKSDKEKNKVKEKRKVGEKNKREESESRQENA</sequence>
<dbReference type="OrthoDB" id="6139267at2759"/>
<proteinExistence type="predicted"/>
<evidence type="ECO:0000313" key="3">
    <source>
        <dbReference type="Proteomes" id="UP000257109"/>
    </source>
</evidence>